<dbReference type="GO" id="GO:0005524">
    <property type="term" value="F:ATP binding"/>
    <property type="evidence" value="ECO:0007669"/>
    <property type="project" value="UniProtKB-KW"/>
</dbReference>
<keyword evidence="6" id="KW-0418">Kinase</keyword>
<keyword evidence="7" id="KW-0067">ATP-binding</keyword>
<name>A0A382F2P0_9ZZZZ</name>
<accession>A0A382F2P0</accession>
<dbReference type="PROSITE" id="PS00902">
    <property type="entry name" value="GLUTAMATE_5_KINASE"/>
    <property type="match status" value="1"/>
</dbReference>
<dbReference type="InterPro" id="IPR036393">
    <property type="entry name" value="AceGlu_kinase-like_sf"/>
</dbReference>
<dbReference type="InterPro" id="IPR001048">
    <property type="entry name" value="Asp/Glu/Uridylate_kinase"/>
</dbReference>
<dbReference type="Pfam" id="PF00696">
    <property type="entry name" value="AA_kinase"/>
    <property type="match status" value="1"/>
</dbReference>
<dbReference type="CDD" id="cd21157">
    <property type="entry name" value="PUA_G5K"/>
    <property type="match status" value="1"/>
</dbReference>
<keyword evidence="3" id="KW-0641">Proline biosynthesis</keyword>
<evidence type="ECO:0000256" key="4">
    <source>
        <dbReference type="ARBA" id="ARBA00022679"/>
    </source>
</evidence>
<dbReference type="CDD" id="cd04242">
    <property type="entry name" value="AAK_G5K_ProB"/>
    <property type="match status" value="1"/>
</dbReference>
<dbReference type="GO" id="GO:0005829">
    <property type="term" value="C:cytosol"/>
    <property type="evidence" value="ECO:0007669"/>
    <property type="project" value="TreeGrafter"/>
</dbReference>
<feature type="non-terminal residue" evidence="9">
    <location>
        <position position="1"/>
    </location>
</feature>
<dbReference type="FunFam" id="2.30.130.10:FF:000007">
    <property type="entry name" value="Glutamate 5-kinase"/>
    <property type="match status" value="1"/>
</dbReference>
<evidence type="ECO:0000256" key="1">
    <source>
        <dbReference type="ARBA" id="ARBA00022490"/>
    </source>
</evidence>
<feature type="domain" description="PUA" evidence="8">
    <location>
        <begin position="251"/>
        <end position="334"/>
    </location>
</feature>
<dbReference type="InterPro" id="IPR015947">
    <property type="entry name" value="PUA-like_sf"/>
</dbReference>
<organism evidence="9">
    <name type="scientific">marine metagenome</name>
    <dbReference type="NCBI Taxonomy" id="408172"/>
    <lineage>
        <taxon>unclassified sequences</taxon>
        <taxon>metagenomes</taxon>
        <taxon>ecological metagenomes</taxon>
    </lineage>
</organism>
<dbReference type="GO" id="GO:0004349">
    <property type="term" value="F:glutamate 5-kinase activity"/>
    <property type="evidence" value="ECO:0007669"/>
    <property type="project" value="InterPro"/>
</dbReference>
<dbReference type="InterPro" id="IPR005715">
    <property type="entry name" value="Glu_5kinase/COase_Synthase"/>
</dbReference>
<dbReference type="FunFam" id="3.40.1160.10:FF:000006">
    <property type="entry name" value="Glutamate 5-kinase"/>
    <property type="match status" value="1"/>
</dbReference>
<dbReference type="SUPFAM" id="SSF53633">
    <property type="entry name" value="Carbamate kinase-like"/>
    <property type="match status" value="1"/>
</dbReference>
<dbReference type="PROSITE" id="PS50890">
    <property type="entry name" value="PUA"/>
    <property type="match status" value="1"/>
</dbReference>
<evidence type="ECO:0000256" key="3">
    <source>
        <dbReference type="ARBA" id="ARBA00022650"/>
    </source>
</evidence>
<evidence type="ECO:0000259" key="8">
    <source>
        <dbReference type="SMART" id="SM00359"/>
    </source>
</evidence>
<dbReference type="SMART" id="SM00359">
    <property type="entry name" value="PUA"/>
    <property type="match status" value="1"/>
</dbReference>
<dbReference type="Pfam" id="PF01472">
    <property type="entry name" value="PUA"/>
    <property type="match status" value="1"/>
</dbReference>
<evidence type="ECO:0000256" key="2">
    <source>
        <dbReference type="ARBA" id="ARBA00022605"/>
    </source>
</evidence>
<evidence type="ECO:0000256" key="6">
    <source>
        <dbReference type="ARBA" id="ARBA00022777"/>
    </source>
</evidence>
<dbReference type="InterPro" id="IPR002478">
    <property type="entry name" value="PUA"/>
</dbReference>
<keyword evidence="2" id="KW-0028">Amino-acid biosynthesis</keyword>
<dbReference type="InterPro" id="IPR019797">
    <property type="entry name" value="Glutamate_5-kinase_CS"/>
</dbReference>
<dbReference type="InterPro" id="IPR036974">
    <property type="entry name" value="PUA_sf"/>
</dbReference>
<dbReference type="Gene3D" id="2.30.130.10">
    <property type="entry name" value="PUA domain"/>
    <property type="match status" value="1"/>
</dbReference>
<protein>
    <recommendedName>
        <fullName evidence="8">PUA domain-containing protein</fullName>
    </recommendedName>
</protein>
<dbReference type="AlphaFoldDB" id="A0A382F2P0"/>
<reference evidence="9" key="1">
    <citation type="submission" date="2018-05" db="EMBL/GenBank/DDBJ databases">
        <authorList>
            <person name="Lanie J.A."/>
            <person name="Ng W.-L."/>
            <person name="Kazmierczak K.M."/>
            <person name="Andrzejewski T.M."/>
            <person name="Davidsen T.M."/>
            <person name="Wayne K.J."/>
            <person name="Tettelin H."/>
            <person name="Glass J.I."/>
            <person name="Rusch D."/>
            <person name="Podicherti R."/>
            <person name="Tsui H.-C.T."/>
            <person name="Winkler M.E."/>
        </authorList>
    </citation>
    <scope>NUCLEOTIDE SEQUENCE</scope>
</reference>
<keyword evidence="5" id="KW-0547">Nucleotide-binding</keyword>
<dbReference type="PRINTS" id="PR00474">
    <property type="entry name" value="GLU5KINASE"/>
</dbReference>
<keyword evidence="4" id="KW-0808">Transferase</keyword>
<gene>
    <name evidence="9" type="ORF">METZ01_LOCUS209756</name>
</gene>
<dbReference type="PANTHER" id="PTHR43654:SF1">
    <property type="entry name" value="ISOPENTENYL PHOSPHATE KINASE"/>
    <property type="match status" value="1"/>
</dbReference>
<dbReference type="NCBIfam" id="TIGR01027">
    <property type="entry name" value="proB"/>
    <property type="match status" value="1"/>
</dbReference>
<dbReference type="Gene3D" id="3.40.1160.10">
    <property type="entry name" value="Acetylglutamate kinase-like"/>
    <property type="match status" value="1"/>
</dbReference>
<dbReference type="InterPro" id="IPR041739">
    <property type="entry name" value="G5K_ProB"/>
</dbReference>
<dbReference type="PANTHER" id="PTHR43654">
    <property type="entry name" value="GLUTAMATE 5-KINASE"/>
    <property type="match status" value="1"/>
</dbReference>
<evidence type="ECO:0000256" key="5">
    <source>
        <dbReference type="ARBA" id="ARBA00022741"/>
    </source>
</evidence>
<dbReference type="EMBL" id="UINC01047525">
    <property type="protein sequence ID" value="SVB56902.1"/>
    <property type="molecule type" value="Genomic_DNA"/>
</dbReference>
<keyword evidence="1" id="KW-0963">Cytoplasm</keyword>
<dbReference type="InterPro" id="IPR011529">
    <property type="entry name" value="Glu_5kinase"/>
</dbReference>
<evidence type="ECO:0000256" key="7">
    <source>
        <dbReference type="ARBA" id="ARBA00022840"/>
    </source>
</evidence>
<dbReference type="GO" id="GO:0003723">
    <property type="term" value="F:RNA binding"/>
    <property type="evidence" value="ECO:0007669"/>
    <property type="project" value="InterPro"/>
</dbReference>
<dbReference type="PIRSF" id="PIRSF000729">
    <property type="entry name" value="GK"/>
    <property type="match status" value="1"/>
</dbReference>
<sequence length="342" mass="37461">KALAYQINYLLKKEIEIIVVSSGAIAKGIFELDMLERPSNLALLQASAAVGQLGLINSYQEEFNKYNIKTAQVLISHDDIVDRHRYLNSRNSLITLLNLGVVPIVNENDSVATEEITFGDNDMLAGSLTGLIQATRLVILTDQKGICDSDPTTNKNSKLLREIDLERDKSELKRLVQSSSGILGRGGIKTKLDASRLALDFGVEVIVADGRKHDTLISISDGKEIGTSVISKSRHLTSRKKWIASLGTPNGKLILDEGAVTAITKKGSSLLPVGITNIEREFKRGDLLSCRDKTGSEIARGLTNFSSKELKKILGLNSKKIAEELGYPTDEEVIHRDNLILR</sequence>
<dbReference type="InterPro" id="IPR001057">
    <property type="entry name" value="Glu/AcGlu_kinase"/>
</dbReference>
<dbReference type="SUPFAM" id="SSF88697">
    <property type="entry name" value="PUA domain-like"/>
    <property type="match status" value="1"/>
</dbReference>
<proteinExistence type="predicted"/>
<dbReference type="GO" id="GO:0008652">
    <property type="term" value="P:amino acid biosynthetic process"/>
    <property type="evidence" value="ECO:0007669"/>
    <property type="project" value="UniProtKB-KW"/>
</dbReference>
<evidence type="ECO:0000313" key="9">
    <source>
        <dbReference type="EMBL" id="SVB56902.1"/>
    </source>
</evidence>